<keyword evidence="3 8" id="KW-0472">Membrane</keyword>
<dbReference type="InterPro" id="IPR020846">
    <property type="entry name" value="MFS_dom"/>
</dbReference>
<feature type="transmembrane region" description="Helical" evidence="8">
    <location>
        <begin position="460"/>
        <end position="480"/>
    </location>
</feature>
<evidence type="ECO:0000259" key="9">
    <source>
        <dbReference type="PROSITE" id="PS50850"/>
    </source>
</evidence>
<feature type="transmembrane region" description="Helical" evidence="8">
    <location>
        <begin position="251"/>
        <end position="272"/>
    </location>
</feature>
<evidence type="ECO:0000256" key="2">
    <source>
        <dbReference type="ARBA" id="ARBA00022989"/>
    </source>
</evidence>
<dbReference type="AlphaFoldDB" id="A0A9D3RIZ6"/>
<keyword evidence="2 8" id="KW-1133">Transmembrane helix</keyword>
<feature type="transmembrane region" description="Helical" evidence="8">
    <location>
        <begin position="140"/>
        <end position="159"/>
    </location>
</feature>
<name>A0A9D3RIZ6_ANGAN</name>
<comment type="subcellular location">
    <subcellularLocation>
        <location evidence="4">Basal cell membrane</location>
        <topology evidence="4">Multi-pass membrane protein</topology>
    </subcellularLocation>
</comment>
<evidence type="ECO:0000256" key="8">
    <source>
        <dbReference type="SAM" id="Phobius"/>
    </source>
</evidence>
<feature type="transmembrane region" description="Helical" evidence="8">
    <location>
        <begin position="171"/>
        <end position="194"/>
    </location>
</feature>
<protein>
    <recommendedName>
        <fullName evidence="5">Solute carrier family 22 member 6</fullName>
    </recommendedName>
    <alternativeName>
        <fullName evidence="7">Organic anion transporter 1</fullName>
    </alternativeName>
    <alternativeName>
        <fullName evidence="6">Renal organic anion transporter 1</fullName>
    </alternativeName>
</protein>
<dbReference type="Proteomes" id="UP001044222">
    <property type="component" value="Chromosome 18"/>
</dbReference>
<dbReference type="PROSITE" id="PS50850">
    <property type="entry name" value="MFS"/>
    <property type="match status" value="1"/>
</dbReference>
<evidence type="ECO:0000256" key="6">
    <source>
        <dbReference type="ARBA" id="ARBA00041768"/>
    </source>
</evidence>
<comment type="caution">
    <text evidence="10">The sequence shown here is derived from an EMBL/GenBank/DDBJ whole genome shotgun (WGS) entry which is preliminary data.</text>
</comment>
<dbReference type="GO" id="GO:0022857">
    <property type="term" value="F:transmembrane transporter activity"/>
    <property type="evidence" value="ECO:0007669"/>
    <property type="project" value="InterPro"/>
</dbReference>
<accession>A0A9D3RIZ6</accession>
<dbReference type="Pfam" id="PF00083">
    <property type="entry name" value="Sugar_tr"/>
    <property type="match status" value="1"/>
</dbReference>
<dbReference type="EMBL" id="JAFIRN010000018">
    <property type="protein sequence ID" value="KAG5831750.1"/>
    <property type="molecule type" value="Genomic_DNA"/>
</dbReference>
<dbReference type="GO" id="GO:0009925">
    <property type="term" value="C:basal plasma membrane"/>
    <property type="evidence" value="ECO:0007669"/>
    <property type="project" value="UniProtKB-SubCell"/>
</dbReference>
<dbReference type="InterPro" id="IPR005828">
    <property type="entry name" value="MFS_sugar_transport-like"/>
</dbReference>
<dbReference type="FunFam" id="1.20.1250.20:FF:000023">
    <property type="entry name" value="Solute carrier family 22 member 6"/>
    <property type="match status" value="1"/>
</dbReference>
<dbReference type="SUPFAM" id="SSF103473">
    <property type="entry name" value="MFS general substrate transporter"/>
    <property type="match status" value="1"/>
</dbReference>
<evidence type="ECO:0000256" key="7">
    <source>
        <dbReference type="ARBA" id="ARBA00042362"/>
    </source>
</evidence>
<feature type="transmembrane region" description="Helical" evidence="8">
    <location>
        <begin position="398"/>
        <end position="417"/>
    </location>
</feature>
<reference evidence="10" key="1">
    <citation type="submission" date="2021-01" db="EMBL/GenBank/DDBJ databases">
        <title>A chromosome-scale assembly of European eel, Anguilla anguilla.</title>
        <authorList>
            <person name="Henkel C."/>
            <person name="Jong-Raadsen S.A."/>
            <person name="Dufour S."/>
            <person name="Weltzien F.-A."/>
            <person name="Palstra A.P."/>
            <person name="Pelster B."/>
            <person name="Spaink H.P."/>
            <person name="Van Den Thillart G.E."/>
            <person name="Jansen H."/>
            <person name="Zahm M."/>
            <person name="Klopp C."/>
            <person name="Cedric C."/>
            <person name="Louis A."/>
            <person name="Berthelot C."/>
            <person name="Parey E."/>
            <person name="Roest Crollius H."/>
            <person name="Montfort J."/>
            <person name="Robinson-Rechavi M."/>
            <person name="Bucao C."/>
            <person name="Bouchez O."/>
            <person name="Gislard M."/>
            <person name="Lluch J."/>
            <person name="Milhes M."/>
            <person name="Lampietro C."/>
            <person name="Lopez Roques C."/>
            <person name="Donnadieu C."/>
            <person name="Braasch I."/>
            <person name="Desvignes T."/>
            <person name="Postlethwait J."/>
            <person name="Bobe J."/>
            <person name="Guiguen Y."/>
            <person name="Dirks R."/>
        </authorList>
    </citation>
    <scope>NUCLEOTIDE SEQUENCE</scope>
    <source>
        <strain evidence="10">Tag_6206</strain>
        <tissue evidence="10">Liver</tissue>
    </source>
</reference>
<evidence type="ECO:0000313" key="11">
    <source>
        <dbReference type="Proteomes" id="UP001044222"/>
    </source>
</evidence>
<feature type="transmembrane region" description="Helical" evidence="8">
    <location>
        <begin position="340"/>
        <end position="358"/>
    </location>
</feature>
<sequence>MKFEHVLAETDGFGRFQIMIMSITFLARFTLPCHFLVNNFMAAVPDHRCHIRGLDDGDAFANLTLDQRLTVSIPTQEDGTLSSCRMFREPQFHLLHNSSSATEIPAVPCLYGWVYDNTTFSTTLATEWDLVCDYISLNKATATIFFVGVMMGALVFGSLSDRYGRKSMLLVSYVAGMVFGLASAFSSSFLMFAIMRFLTGFGITGISIISTVLSLEWVDIEHRRLVGLIDSFAWTFGNLMLSWMAYLVNDWRWLVVTITSPLAFAILSWRWIPESARWLIANGQVDRAHSYLQKCAKMNRRESFSEKIKPETLSNIVVLEKGQKTYTYLDLVRTPKMRRMALLTGIIWYGIAFTYYGISFNITGFGMNIYLTQFAYATIEVPSKLTVYYLLDKIGRRSVEVGALLGAGVCLAINTFVPRDMALWRSVIAIIGKGCSSASFTTIFLFTSELYPTVVRQNSLGYNSFMARVGVAVAPLVILLDAVWRPLPQIIMCAAAVTAGLLARLLPETKGQRLPETIEDVEQTRNKLVSLPIQEQPDIPMEPLMNDKIEKGT</sequence>
<dbReference type="PANTHER" id="PTHR24064">
    <property type="entry name" value="SOLUTE CARRIER FAMILY 22 MEMBER"/>
    <property type="match status" value="1"/>
</dbReference>
<feature type="domain" description="Major facilitator superfamily (MFS) profile" evidence="9">
    <location>
        <begin position="86"/>
        <end position="510"/>
    </location>
</feature>
<evidence type="ECO:0000256" key="3">
    <source>
        <dbReference type="ARBA" id="ARBA00023136"/>
    </source>
</evidence>
<organism evidence="10 11">
    <name type="scientific">Anguilla anguilla</name>
    <name type="common">European freshwater eel</name>
    <name type="synonym">Muraena anguilla</name>
    <dbReference type="NCBI Taxonomy" id="7936"/>
    <lineage>
        <taxon>Eukaryota</taxon>
        <taxon>Metazoa</taxon>
        <taxon>Chordata</taxon>
        <taxon>Craniata</taxon>
        <taxon>Vertebrata</taxon>
        <taxon>Euteleostomi</taxon>
        <taxon>Actinopterygii</taxon>
        <taxon>Neopterygii</taxon>
        <taxon>Teleostei</taxon>
        <taxon>Anguilliformes</taxon>
        <taxon>Anguillidae</taxon>
        <taxon>Anguilla</taxon>
    </lineage>
</organism>
<feature type="transmembrane region" description="Helical" evidence="8">
    <location>
        <begin position="200"/>
        <end position="218"/>
    </location>
</feature>
<evidence type="ECO:0000256" key="5">
    <source>
        <dbReference type="ARBA" id="ARBA00039897"/>
    </source>
</evidence>
<dbReference type="InterPro" id="IPR036259">
    <property type="entry name" value="MFS_trans_sf"/>
</dbReference>
<feature type="transmembrane region" description="Helical" evidence="8">
    <location>
        <begin position="225"/>
        <end position="245"/>
    </location>
</feature>
<keyword evidence="11" id="KW-1185">Reference proteome</keyword>
<keyword evidence="1 8" id="KW-0812">Transmembrane</keyword>
<evidence type="ECO:0000256" key="4">
    <source>
        <dbReference type="ARBA" id="ARBA00034696"/>
    </source>
</evidence>
<dbReference type="Gene3D" id="1.20.1250.20">
    <property type="entry name" value="MFS general substrate transporter like domains"/>
    <property type="match status" value="1"/>
</dbReference>
<feature type="transmembrane region" description="Helical" evidence="8">
    <location>
        <begin position="12"/>
        <end position="31"/>
    </location>
</feature>
<feature type="transmembrane region" description="Helical" evidence="8">
    <location>
        <begin position="423"/>
        <end position="448"/>
    </location>
</feature>
<proteinExistence type="predicted"/>
<evidence type="ECO:0000313" key="10">
    <source>
        <dbReference type="EMBL" id="KAG5831750.1"/>
    </source>
</evidence>
<gene>
    <name evidence="10" type="ORF">ANANG_G00307090</name>
</gene>
<evidence type="ECO:0000256" key="1">
    <source>
        <dbReference type="ARBA" id="ARBA00022692"/>
    </source>
</evidence>